<sequence length="278" mass="32772">MNKEILDFLKAHSDFELTNKDTPHPRIKCNLTNHEMPVKIEKLKEHLESKKYITAQAKTFDFSKYEQHHVVLSKAKEGKLYCRVTKTELNMIPSEVENHINGRKYKNALEEKKRQRKVLSEENANEKSDKNDNNGDKEEEEEDDDDIPFFDYDNSDQENDEEDGNEKQDDLLLSDEDDEEEDDEDDIDEDDQEIDEERERFLKEFGYIKEDGEVDEGFDHEKDIEEGEDLPPPSKRPIKNQQQQQQHQIGNKKGGYNNNNKQNNNNNNNNNKNNKPKN</sequence>
<gene>
    <name evidence="2" type="ORF">DLAC_10803</name>
</gene>
<dbReference type="STRING" id="361077.A0A151Z499"/>
<evidence type="ECO:0008006" key="4">
    <source>
        <dbReference type="Google" id="ProtNLM"/>
    </source>
</evidence>
<dbReference type="PANTHER" id="PTHR34348">
    <property type="entry name" value="SURFEIT LOCUS PROTEIN 2"/>
    <property type="match status" value="1"/>
</dbReference>
<accession>A0A151Z499</accession>
<feature type="compositionally biased region" description="Acidic residues" evidence="1">
    <location>
        <begin position="172"/>
        <end position="196"/>
    </location>
</feature>
<comment type="caution">
    <text evidence="2">The sequence shown here is derived from an EMBL/GenBank/DDBJ whole genome shotgun (WGS) entry which is preliminary data.</text>
</comment>
<dbReference type="Proteomes" id="UP000076078">
    <property type="component" value="Unassembled WGS sequence"/>
</dbReference>
<feature type="compositionally biased region" description="Basic and acidic residues" evidence="1">
    <location>
        <begin position="197"/>
        <end position="223"/>
    </location>
</feature>
<dbReference type="Pfam" id="PF05477">
    <property type="entry name" value="SURF2"/>
    <property type="match status" value="1"/>
</dbReference>
<dbReference type="EMBL" id="LODT01000048">
    <property type="protein sequence ID" value="KYQ88768.1"/>
    <property type="molecule type" value="Genomic_DNA"/>
</dbReference>
<dbReference type="AlphaFoldDB" id="A0A151Z499"/>
<evidence type="ECO:0000313" key="3">
    <source>
        <dbReference type="Proteomes" id="UP000076078"/>
    </source>
</evidence>
<name>A0A151Z499_TIELA</name>
<organism evidence="2 3">
    <name type="scientific">Tieghemostelium lacteum</name>
    <name type="common">Slime mold</name>
    <name type="synonym">Dictyostelium lacteum</name>
    <dbReference type="NCBI Taxonomy" id="361077"/>
    <lineage>
        <taxon>Eukaryota</taxon>
        <taxon>Amoebozoa</taxon>
        <taxon>Evosea</taxon>
        <taxon>Eumycetozoa</taxon>
        <taxon>Dictyostelia</taxon>
        <taxon>Dictyosteliales</taxon>
        <taxon>Raperosteliaceae</taxon>
        <taxon>Tieghemostelium</taxon>
    </lineage>
</organism>
<keyword evidence="3" id="KW-1185">Reference proteome</keyword>
<dbReference type="OMA" id="QTQNNKA"/>
<evidence type="ECO:0000256" key="1">
    <source>
        <dbReference type="SAM" id="MobiDB-lite"/>
    </source>
</evidence>
<feature type="compositionally biased region" description="Basic and acidic residues" evidence="1">
    <location>
        <begin position="107"/>
        <end position="136"/>
    </location>
</feature>
<reference evidence="2 3" key="1">
    <citation type="submission" date="2015-12" db="EMBL/GenBank/DDBJ databases">
        <title>Dictyostelia acquired genes for synthesis and detection of signals that induce cell-type specialization by lateral gene transfer from prokaryotes.</title>
        <authorList>
            <person name="Gloeckner G."/>
            <person name="Schaap P."/>
        </authorList>
    </citation>
    <scope>NUCLEOTIDE SEQUENCE [LARGE SCALE GENOMIC DNA]</scope>
    <source>
        <strain evidence="2 3">TK</strain>
    </source>
</reference>
<feature type="region of interest" description="Disordered" evidence="1">
    <location>
        <begin position="106"/>
        <end position="278"/>
    </location>
</feature>
<evidence type="ECO:0000313" key="2">
    <source>
        <dbReference type="EMBL" id="KYQ88768.1"/>
    </source>
</evidence>
<dbReference type="InParanoid" id="A0A151Z499"/>
<dbReference type="OrthoDB" id="127285at2759"/>
<dbReference type="InterPro" id="IPR008833">
    <property type="entry name" value="Surf2"/>
</dbReference>
<proteinExistence type="predicted"/>
<dbReference type="PANTHER" id="PTHR34348:SF1">
    <property type="entry name" value="SURFEIT LOCUS PROTEIN 2"/>
    <property type="match status" value="1"/>
</dbReference>
<feature type="compositionally biased region" description="Acidic residues" evidence="1">
    <location>
        <begin position="137"/>
        <end position="164"/>
    </location>
</feature>
<feature type="compositionally biased region" description="Low complexity" evidence="1">
    <location>
        <begin position="254"/>
        <end position="278"/>
    </location>
</feature>
<protein>
    <recommendedName>
        <fullName evidence="4">Surfeit locus protein 2</fullName>
    </recommendedName>
</protein>